<dbReference type="EnsemblMetazoa" id="G25164.1">
    <property type="protein sequence ID" value="G25164.1:cds"/>
    <property type="gene ID" value="G25164"/>
</dbReference>
<protein>
    <submittedName>
        <fullName evidence="2">Uncharacterized protein</fullName>
    </submittedName>
</protein>
<feature type="transmembrane region" description="Helical" evidence="1">
    <location>
        <begin position="6"/>
        <end position="30"/>
    </location>
</feature>
<evidence type="ECO:0000313" key="2">
    <source>
        <dbReference type="EnsemblMetazoa" id="G25164.1:cds"/>
    </source>
</evidence>
<evidence type="ECO:0000313" key="3">
    <source>
        <dbReference type="Proteomes" id="UP000005408"/>
    </source>
</evidence>
<proteinExistence type="predicted"/>
<reference evidence="2" key="1">
    <citation type="submission" date="2022-08" db="UniProtKB">
        <authorList>
            <consortium name="EnsemblMetazoa"/>
        </authorList>
    </citation>
    <scope>IDENTIFICATION</scope>
    <source>
        <strain evidence="2">05x7-T-G4-1.051#20</strain>
    </source>
</reference>
<keyword evidence="1" id="KW-0472">Membrane</keyword>
<sequence length="129" mass="14108">MSPQRYMHIILTTVCSVGADTSLLLMIVFGKPAQKPRRLKLSTDKPITTEATTISIILNTTSVILDITPANKSPVDSNNDCLDCVKDIELVPITEKPTIVIGDVLCAFCQQYLDPVEKEECIKKNCAVG</sequence>
<keyword evidence="1" id="KW-0812">Transmembrane</keyword>
<dbReference type="Proteomes" id="UP000005408">
    <property type="component" value="Unassembled WGS sequence"/>
</dbReference>
<accession>A0A8W8KT62</accession>
<evidence type="ECO:0000256" key="1">
    <source>
        <dbReference type="SAM" id="Phobius"/>
    </source>
</evidence>
<keyword evidence="3" id="KW-1185">Reference proteome</keyword>
<organism evidence="2 3">
    <name type="scientific">Magallana gigas</name>
    <name type="common">Pacific oyster</name>
    <name type="synonym">Crassostrea gigas</name>
    <dbReference type="NCBI Taxonomy" id="29159"/>
    <lineage>
        <taxon>Eukaryota</taxon>
        <taxon>Metazoa</taxon>
        <taxon>Spiralia</taxon>
        <taxon>Lophotrochozoa</taxon>
        <taxon>Mollusca</taxon>
        <taxon>Bivalvia</taxon>
        <taxon>Autobranchia</taxon>
        <taxon>Pteriomorphia</taxon>
        <taxon>Ostreida</taxon>
        <taxon>Ostreoidea</taxon>
        <taxon>Ostreidae</taxon>
        <taxon>Magallana</taxon>
    </lineage>
</organism>
<dbReference type="AlphaFoldDB" id="A0A8W8KT62"/>
<keyword evidence="1" id="KW-1133">Transmembrane helix</keyword>
<name>A0A8W8KT62_MAGGI</name>